<sequence length="71" mass="8845">MRLSIRFWLLVVVPYVAGLAIIWRLAEYTGRSAWERDIYWLFRVLFLAWFTIGWTFVGWMLTLFWSRKRRR</sequence>
<dbReference type="RefSeq" id="WP_145434818.1">
    <property type="nucleotide sequence ID" value="NZ_CP036339.1"/>
</dbReference>
<feature type="transmembrane region" description="Helical" evidence="1">
    <location>
        <begin position="38"/>
        <end position="65"/>
    </location>
</feature>
<keyword evidence="3" id="KW-1185">Reference proteome</keyword>
<reference evidence="2 3" key="1">
    <citation type="submission" date="2019-02" db="EMBL/GenBank/DDBJ databases">
        <title>Deep-cultivation of Planctomycetes and their phenomic and genomic characterization uncovers novel biology.</title>
        <authorList>
            <person name="Wiegand S."/>
            <person name="Jogler M."/>
            <person name="Boedeker C."/>
            <person name="Pinto D."/>
            <person name="Vollmers J."/>
            <person name="Rivas-Marin E."/>
            <person name="Kohn T."/>
            <person name="Peeters S.H."/>
            <person name="Heuer A."/>
            <person name="Rast P."/>
            <person name="Oberbeckmann S."/>
            <person name="Bunk B."/>
            <person name="Jeske O."/>
            <person name="Meyerdierks A."/>
            <person name="Storesund J.E."/>
            <person name="Kallscheuer N."/>
            <person name="Luecker S."/>
            <person name="Lage O.M."/>
            <person name="Pohl T."/>
            <person name="Merkel B.J."/>
            <person name="Hornburger P."/>
            <person name="Mueller R.-W."/>
            <person name="Bruemmer F."/>
            <person name="Labrenz M."/>
            <person name="Spormann A.M."/>
            <person name="Op den Camp H."/>
            <person name="Overmann J."/>
            <person name="Amann R."/>
            <person name="Jetten M.S.M."/>
            <person name="Mascher T."/>
            <person name="Medema M.H."/>
            <person name="Devos D.P."/>
            <person name="Kaster A.-K."/>
            <person name="Ovreas L."/>
            <person name="Rohde M."/>
            <person name="Galperin M.Y."/>
            <person name="Jogler C."/>
        </authorList>
    </citation>
    <scope>NUCLEOTIDE SEQUENCE [LARGE SCALE GENOMIC DNA]</scope>
    <source>
        <strain evidence="2 3">I41</strain>
    </source>
</reference>
<feature type="transmembrane region" description="Helical" evidence="1">
    <location>
        <begin position="7"/>
        <end position="26"/>
    </location>
</feature>
<protein>
    <submittedName>
        <fullName evidence="2">Uncharacterized protein</fullName>
    </submittedName>
</protein>
<organism evidence="2 3">
    <name type="scientific">Lacipirellula limnantheis</name>
    <dbReference type="NCBI Taxonomy" id="2528024"/>
    <lineage>
        <taxon>Bacteria</taxon>
        <taxon>Pseudomonadati</taxon>
        <taxon>Planctomycetota</taxon>
        <taxon>Planctomycetia</taxon>
        <taxon>Pirellulales</taxon>
        <taxon>Lacipirellulaceae</taxon>
        <taxon>Lacipirellula</taxon>
    </lineage>
</organism>
<evidence type="ECO:0000313" key="3">
    <source>
        <dbReference type="Proteomes" id="UP000317909"/>
    </source>
</evidence>
<dbReference type="Proteomes" id="UP000317909">
    <property type="component" value="Chromosome"/>
</dbReference>
<name>A0A517U3C2_9BACT</name>
<keyword evidence="1" id="KW-1133">Transmembrane helix</keyword>
<dbReference type="EMBL" id="CP036339">
    <property type="protein sequence ID" value="QDT75124.1"/>
    <property type="molecule type" value="Genomic_DNA"/>
</dbReference>
<evidence type="ECO:0000313" key="2">
    <source>
        <dbReference type="EMBL" id="QDT75124.1"/>
    </source>
</evidence>
<keyword evidence="1" id="KW-0812">Transmembrane</keyword>
<dbReference type="AlphaFoldDB" id="A0A517U3C2"/>
<accession>A0A517U3C2</accession>
<evidence type="ECO:0000256" key="1">
    <source>
        <dbReference type="SAM" id="Phobius"/>
    </source>
</evidence>
<proteinExistence type="predicted"/>
<gene>
    <name evidence="2" type="ORF">I41_43330</name>
</gene>
<dbReference type="KEGG" id="llh:I41_43330"/>
<keyword evidence="1" id="KW-0472">Membrane</keyword>